<keyword evidence="4" id="KW-1185">Reference proteome</keyword>
<gene>
    <name evidence="3" type="ORF">ACFOW7_08665</name>
</gene>
<evidence type="ECO:0000313" key="4">
    <source>
        <dbReference type="Proteomes" id="UP001595791"/>
    </source>
</evidence>
<feature type="compositionally biased region" description="Polar residues" evidence="1">
    <location>
        <begin position="47"/>
        <end position="56"/>
    </location>
</feature>
<comment type="caution">
    <text evidence="3">The sequence shown here is derived from an EMBL/GenBank/DDBJ whole genome shotgun (WGS) entry which is preliminary data.</text>
</comment>
<keyword evidence="2" id="KW-0472">Membrane</keyword>
<dbReference type="Proteomes" id="UP001595791">
    <property type="component" value="Unassembled WGS sequence"/>
</dbReference>
<organism evidence="3 4">
    <name type="scientific">Chitinimonas lacunae</name>
    <dbReference type="NCBI Taxonomy" id="1963018"/>
    <lineage>
        <taxon>Bacteria</taxon>
        <taxon>Pseudomonadati</taxon>
        <taxon>Pseudomonadota</taxon>
        <taxon>Betaproteobacteria</taxon>
        <taxon>Neisseriales</taxon>
        <taxon>Chitinibacteraceae</taxon>
        <taxon>Chitinimonas</taxon>
    </lineage>
</organism>
<sequence length="56" mass="6370">MEINLFREITTVAAFLCFSAIVLWAWGRPAQNGFKEASLQPIEDQDTPTPQWSEKS</sequence>
<reference evidence="4" key="1">
    <citation type="journal article" date="2019" name="Int. J. Syst. Evol. Microbiol.">
        <title>The Global Catalogue of Microorganisms (GCM) 10K type strain sequencing project: providing services to taxonomists for standard genome sequencing and annotation.</title>
        <authorList>
            <consortium name="The Broad Institute Genomics Platform"/>
            <consortium name="The Broad Institute Genome Sequencing Center for Infectious Disease"/>
            <person name="Wu L."/>
            <person name="Ma J."/>
        </authorList>
    </citation>
    <scope>NUCLEOTIDE SEQUENCE [LARGE SCALE GENOMIC DNA]</scope>
    <source>
        <strain evidence="4">LMG 29894</strain>
    </source>
</reference>
<feature type="transmembrane region" description="Helical" evidence="2">
    <location>
        <begin position="6"/>
        <end position="26"/>
    </location>
</feature>
<keyword evidence="2" id="KW-0812">Transmembrane</keyword>
<evidence type="ECO:0000256" key="2">
    <source>
        <dbReference type="SAM" id="Phobius"/>
    </source>
</evidence>
<dbReference type="RefSeq" id="WP_378163158.1">
    <property type="nucleotide sequence ID" value="NZ_JBHSBU010000001.1"/>
</dbReference>
<evidence type="ECO:0000256" key="1">
    <source>
        <dbReference type="SAM" id="MobiDB-lite"/>
    </source>
</evidence>
<protein>
    <submittedName>
        <fullName evidence="3">Cbb3-type cytochrome oxidase subunit 3</fullName>
    </submittedName>
</protein>
<keyword evidence="2" id="KW-1133">Transmembrane helix</keyword>
<name>A0ABV8MML6_9NEIS</name>
<feature type="region of interest" description="Disordered" evidence="1">
    <location>
        <begin position="36"/>
        <end position="56"/>
    </location>
</feature>
<dbReference type="EMBL" id="JBHSBU010000001">
    <property type="protein sequence ID" value="MFC4159423.1"/>
    <property type="molecule type" value="Genomic_DNA"/>
</dbReference>
<evidence type="ECO:0000313" key="3">
    <source>
        <dbReference type="EMBL" id="MFC4159423.1"/>
    </source>
</evidence>
<accession>A0ABV8MML6</accession>
<proteinExistence type="predicted"/>